<organism evidence="2 3">
    <name type="scientific">Luteolibacter algae</name>
    <dbReference type="NCBI Taxonomy" id="454151"/>
    <lineage>
        <taxon>Bacteria</taxon>
        <taxon>Pseudomonadati</taxon>
        <taxon>Verrucomicrobiota</taxon>
        <taxon>Verrucomicrobiia</taxon>
        <taxon>Verrucomicrobiales</taxon>
        <taxon>Verrucomicrobiaceae</taxon>
        <taxon>Luteolibacter</taxon>
    </lineage>
</organism>
<gene>
    <name evidence="2" type="ORF">ACFSSA_05635</name>
</gene>
<reference evidence="3" key="1">
    <citation type="journal article" date="2019" name="Int. J. Syst. Evol. Microbiol.">
        <title>The Global Catalogue of Microorganisms (GCM) 10K type strain sequencing project: providing services to taxonomists for standard genome sequencing and annotation.</title>
        <authorList>
            <consortium name="The Broad Institute Genomics Platform"/>
            <consortium name="The Broad Institute Genome Sequencing Center for Infectious Disease"/>
            <person name="Wu L."/>
            <person name="Ma J."/>
        </authorList>
    </citation>
    <scope>NUCLEOTIDE SEQUENCE [LARGE SCALE GENOMIC DNA]</scope>
    <source>
        <strain evidence="3">CGMCC 4.7106</strain>
    </source>
</reference>
<accession>A0ABW5D715</accession>
<dbReference type="PANTHER" id="PTHR33546:SF1">
    <property type="entry name" value="LARGE, MULTIFUNCTIONAL SECRETED PROTEIN"/>
    <property type="match status" value="1"/>
</dbReference>
<name>A0ABW5D715_9BACT</name>
<dbReference type="InterPro" id="IPR011041">
    <property type="entry name" value="Quinoprot_gluc/sorb_DH_b-prop"/>
</dbReference>
<dbReference type="InterPro" id="IPR011042">
    <property type="entry name" value="6-blade_b-propeller_TolB-like"/>
</dbReference>
<feature type="signal peptide" evidence="1">
    <location>
        <begin position="1"/>
        <end position="22"/>
    </location>
</feature>
<keyword evidence="3" id="KW-1185">Reference proteome</keyword>
<dbReference type="Proteomes" id="UP001597375">
    <property type="component" value="Unassembled WGS sequence"/>
</dbReference>
<evidence type="ECO:0000313" key="2">
    <source>
        <dbReference type="EMBL" id="MFD2256149.1"/>
    </source>
</evidence>
<dbReference type="RefSeq" id="WP_386819124.1">
    <property type="nucleotide sequence ID" value="NZ_JBHUIT010000003.1"/>
</dbReference>
<dbReference type="SUPFAM" id="SSF50952">
    <property type="entry name" value="Soluble quinoprotein glucose dehydrogenase"/>
    <property type="match status" value="1"/>
</dbReference>
<feature type="chain" id="PRO_5046833731" description="Glucose/Sorbosone dehydrogenase domain-containing protein" evidence="1">
    <location>
        <begin position="23"/>
        <end position="492"/>
    </location>
</feature>
<dbReference type="Gene3D" id="2.120.10.30">
    <property type="entry name" value="TolB, C-terminal domain"/>
    <property type="match status" value="1"/>
</dbReference>
<dbReference type="PANTHER" id="PTHR33546">
    <property type="entry name" value="LARGE, MULTIFUNCTIONAL SECRETED PROTEIN-RELATED"/>
    <property type="match status" value="1"/>
</dbReference>
<evidence type="ECO:0008006" key="4">
    <source>
        <dbReference type="Google" id="ProtNLM"/>
    </source>
</evidence>
<sequence>MSSKLTLLTLLLAGSFTSQSTAEVPKILPEGFSVETIPTPLDENGKPLFFDIGGIAFTEDGTAVVASRLHGIWKYHEKTWSQFCDSLHDPLGIHLAKPDGSAIVIAQKPELTGIEDTDRDGKADAFNTLADQWRYAGNYCEYVHGPVVDKAGNYFISINSAHIGNDLHNTLPPESKRGMGSFLGYDGWAAKITEDGKFIPYASGFRSAAGIGISPEDELFITDNQGDWVGTSTLYHVRKGGFYGHPGSLADLPEYRTGSGKNLAGDAEHLNGIRTLPTLLLPHGELVNSPGNPAFNTITFGPFQGQIFMGCQTRSNIVRADLQLVKGEYQGVVFNFIDHLQSGCLRLTFSPQGELWVGQTGRGWRSQGSAEYGLQKVKWDGSVPFEIRTIKLTSKGFRVEFTRPADLQSLTEEDISVNHWFYKYSKEYGSPKMDERSETPKIIGRSADGLSMEFEVPLFPQRLYHIAVDVRSPSGERPSVSSGYYTLNKLMD</sequence>
<dbReference type="EMBL" id="JBHUIT010000003">
    <property type="protein sequence ID" value="MFD2256149.1"/>
    <property type="molecule type" value="Genomic_DNA"/>
</dbReference>
<proteinExistence type="predicted"/>
<comment type="caution">
    <text evidence="2">The sequence shown here is derived from an EMBL/GenBank/DDBJ whole genome shotgun (WGS) entry which is preliminary data.</text>
</comment>
<keyword evidence="1" id="KW-0732">Signal</keyword>
<evidence type="ECO:0000256" key="1">
    <source>
        <dbReference type="SAM" id="SignalP"/>
    </source>
</evidence>
<evidence type="ECO:0000313" key="3">
    <source>
        <dbReference type="Proteomes" id="UP001597375"/>
    </source>
</evidence>
<protein>
    <recommendedName>
        <fullName evidence="4">Glucose/Sorbosone dehydrogenase domain-containing protein</fullName>
    </recommendedName>
</protein>